<accession>A0ACB9IWJ1</accession>
<name>A0ACB9IWJ1_9ASTR</name>
<dbReference type="Proteomes" id="UP001056120">
    <property type="component" value="Linkage Group LG06"/>
</dbReference>
<sequence>MMVVDKLYKKLQESNEESKMVQNANKMKLLRSKTDSDFTHLLKIVKDIKGKLEALDESNVEHRKIPGCGPGSSADRTRTSIVSGLANDELIENLISSGNGEDFLQKAIQDQGRGQIMDTISEIQERHDAIIEIEKNLIELYQIFLDMAVLVGPKDNS</sequence>
<keyword evidence="2" id="KW-1185">Reference proteome</keyword>
<reference evidence="1 2" key="2">
    <citation type="journal article" date="2022" name="Mol. Ecol. Resour.">
        <title>The genomes of chicory, endive, great burdock and yacon provide insights into Asteraceae paleo-polyploidization history and plant inulin production.</title>
        <authorList>
            <person name="Fan W."/>
            <person name="Wang S."/>
            <person name="Wang H."/>
            <person name="Wang A."/>
            <person name="Jiang F."/>
            <person name="Liu H."/>
            <person name="Zhao H."/>
            <person name="Xu D."/>
            <person name="Zhang Y."/>
        </authorList>
    </citation>
    <scope>NUCLEOTIDE SEQUENCE [LARGE SCALE GENOMIC DNA]</scope>
    <source>
        <strain evidence="2">cv. Yunnan</strain>
        <tissue evidence="1">Leaves</tissue>
    </source>
</reference>
<comment type="caution">
    <text evidence="1">The sequence shown here is derived from an EMBL/GenBank/DDBJ whole genome shotgun (WGS) entry which is preliminary data.</text>
</comment>
<evidence type="ECO:0000313" key="2">
    <source>
        <dbReference type="Proteomes" id="UP001056120"/>
    </source>
</evidence>
<evidence type="ECO:0000313" key="1">
    <source>
        <dbReference type="EMBL" id="KAI3812226.1"/>
    </source>
</evidence>
<gene>
    <name evidence="1" type="ORF">L1987_16933</name>
</gene>
<dbReference type="EMBL" id="CM042023">
    <property type="protein sequence ID" value="KAI3812226.1"/>
    <property type="molecule type" value="Genomic_DNA"/>
</dbReference>
<reference evidence="2" key="1">
    <citation type="journal article" date="2022" name="Mol. Ecol. Resour.">
        <title>The genomes of chicory, endive, great burdock and yacon provide insights into Asteraceae palaeo-polyploidization history and plant inulin production.</title>
        <authorList>
            <person name="Fan W."/>
            <person name="Wang S."/>
            <person name="Wang H."/>
            <person name="Wang A."/>
            <person name="Jiang F."/>
            <person name="Liu H."/>
            <person name="Zhao H."/>
            <person name="Xu D."/>
            <person name="Zhang Y."/>
        </authorList>
    </citation>
    <scope>NUCLEOTIDE SEQUENCE [LARGE SCALE GENOMIC DNA]</scope>
    <source>
        <strain evidence="2">cv. Yunnan</strain>
    </source>
</reference>
<protein>
    <submittedName>
        <fullName evidence="1">Uncharacterized protein</fullName>
    </submittedName>
</protein>
<proteinExistence type="predicted"/>
<organism evidence="1 2">
    <name type="scientific">Smallanthus sonchifolius</name>
    <dbReference type="NCBI Taxonomy" id="185202"/>
    <lineage>
        <taxon>Eukaryota</taxon>
        <taxon>Viridiplantae</taxon>
        <taxon>Streptophyta</taxon>
        <taxon>Embryophyta</taxon>
        <taxon>Tracheophyta</taxon>
        <taxon>Spermatophyta</taxon>
        <taxon>Magnoliopsida</taxon>
        <taxon>eudicotyledons</taxon>
        <taxon>Gunneridae</taxon>
        <taxon>Pentapetalae</taxon>
        <taxon>asterids</taxon>
        <taxon>campanulids</taxon>
        <taxon>Asterales</taxon>
        <taxon>Asteraceae</taxon>
        <taxon>Asteroideae</taxon>
        <taxon>Heliantheae alliance</taxon>
        <taxon>Millerieae</taxon>
        <taxon>Smallanthus</taxon>
    </lineage>
</organism>